<dbReference type="InterPro" id="IPR016195">
    <property type="entry name" value="Pol/histidinol_Pase-like"/>
</dbReference>
<keyword evidence="2" id="KW-1185">Reference proteome</keyword>
<organism evidence="1 2">
    <name type="scientific">Cellvibrio zantedeschiae</name>
    <dbReference type="NCBI Taxonomy" id="1237077"/>
    <lineage>
        <taxon>Bacteria</taxon>
        <taxon>Pseudomonadati</taxon>
        <taxon>Pseudomonadota</taxon>
        <taxon>Gammaproteobacteria</taxon>
        <taxon>Cellvibrionales</taxon>
        <taxon>Cellvibrionaceae</taxon>
        <taxon>Cellvibrio</taxon>
    </lineage>
</organism>
<accession>A0ABQ3B4Z1</accession>
<dbReference type="PANTHER" id="PTHR42924">
    <property type="entry name" value="EXONUCLEASE"/>
    <property type="match status" value="1"/>
</dbReference>
<dbReference type="InterPro" id="IPR027417">
    <property type="entry name" value="P-loop_NTPase"/>
</dbReference>
<dbReference type="Proteomes" id="UP000619761">
    <property type="component" value="Unassembled WGS sequence"/>
</dbReference>
<dbReference type="RefSeq" id="WP_189419166.1">
    <property type="nucleotide sequence ID" value="NZ_BMYZ01000002.1"/>
</dbReference>
<proteinExistence type="predicted"/>
<reference evidence="2" key="1">
    <citation type="journal article" date="2019" name="Int. J. Syst. Evol. Microbiol.">
        <title>The Global Catalogue of Microorganisms (GCM) 10K type strain sequencing project: providing services to taxonomists for standard genome sequencing and annotation.</title>
        <authorList>
            <consortium name="The Broad Institute Genomics Platform"/>
            <consortium name="The Broad Institute Genome Sequencing Center for Infectious Disease"/>
            <person name="Wu L."/>
            <person name="Ma J."/>
        </authorList>
    </citation>
    <scope>NUCLEOTIDE SEQUENCE [LARGE SCALE GENOMIC DNA]</scope>
    <source>
        <strain evidence="2">KCTC 32239</strain>
    </source>
</reference>
<evidence type="ECO:0000313" key="2">
    <source>
        <dbReference type="Proteomes" id="UP000619761"/>
    </source>
</evidence>
<dbReference type="EMBL" id="BMYZ01000002">
    <property type="protein sequence ID" value="GGY79508.1"/>
    <property type="molecule type" value="Genomic_DNA"/>
</dbReference>
<dbReference type="Gene3D" id="3.40.50.300">
    <property type="entry name" value="P-loop containing nucleotide triphosphate hydrolases"/>
    <property type="match status" value="2"/>
</dbReference>
<protein>
    <submittedName>
        <fullName evidence="1">Uncharacterized protein</fullName>
    </submittedName>
</protein>
<dbReference type="Gene3D" id="3.20.20.140">
    <property type="entry name" value="Metal-dependent hydrolases"/>
    <property type="match status" value="1"/>
</dbReference>
<dbReference type="InterPro" id="IPR054787">
    <property type="entry name" value="TrlF_ATPase"/>
</dbReference>
<dbReference type="InterPro" id="IPR052018">
    <property type="entry name" value="PHP_domain"/>
</dbReference>
<gene>
    <name evidence="1" type="ORF">GCM10011613_25460</name>
</gene>
<name>A0ABQ3B4Z1_9GAMM</name>
<dbReference type="PANTHER" id="PTHR42924:SF3">
    <property type="entry name" value="POLYMERASE_HISTIDINOL PHOSPHATASE N-TERMINAL DOMAIN-CONTAINING PROTEIN"/>
    <property type="match status" value="1"/>
</dbReference>
<dbReference type="Pfam" id="PF13263">
    <property type="entry name" value="PHP_C"/>
    <property type="match status" value="1"/>
</dbReference>
<dbReference type="SUPFAM" id="SSF52540">
    <property type="entry name" value="P-loop containing nucleoside triphosphate hydrolases"/>
    <property type="match status" value="1"/>
</dbReference>
<comment type="caution">
    <text evidence="1">The sequence shown here is derived from an EMBL/GenBank/DDBJ whole genome shotgun (WGS) entry which is preliminary data.</text>
</comment>
<dbReference type="NCBIfam" id="NF045780">
    <property type="entry name" value="TrlF_fam_ATP"/>
    <property type="match status" value="1"/>
</dbReference>
<sequence length="913" mass="101829">MNWVGARWWKFDFHTHTPASFDYGRGDQNAMRITHRDWLLSFINKGIQCVAVTDHNSGAWLPELQRSAEVLRAEGHTIFVFPGVEITANSNIHILAIFDPTATGANVEAIIGAAKFRGTRGDSDAVSEESPEQIVEEIRKSGGVAIPAHIDMKAGLCQLSSHTVNQTAKKSSAVEIVNPTLENQYAPLSRYRNLNVGLPEIIGSDSHHPNEVGRAFTWVKMGEPSIEGLKLALIDGSSSIRRSDQTSTDPNKTSNMILQSLSIANAKYAGRPAALTVRFNPWLNSIIGGRGSGKSSLLEFIRIGMDRSKDLTELQPNNEIRRVFEHFIQKSGGRDSEGVMLDTTEINCIYTKYNVNYLLQWKYSTQKVSAFKSDGQQWIPEPGDVHSRFPIKIFSQKQIFDLAKNPNTLLKLIDDSDFVDYASWSMLWEEKRNLFLRLCGQKRELEGKVKSKSVLTGALADVQRKIEIIEQSGHADILQKYQSAVSQMDAYLATMRYLNDVKRKLGETVGSIAPLAPFPLESLTSSDPKFTENYNQLTVALQNLTNEVKYSIVRYEDAITGFKVWFEQSATSLNINTSKDSYNQLVTNLEAAGIGNVADYGKLLTQRAELQGQINALTAIEVELNSVAGQTDVVYRELVSLRSQLTVRRASFLDTFIKQNSSISVAIEPFMNDEEIDSSFRKLIGRLDSTFSSDIYDAERSTGILQALLSKTHSTAFDLSSLEGLNARLDLIYKFKIDLLNYKNGAVLDVGLGKRFADFLSQLPIQTFDQLAFWFPEDRLTLKFLDGNRLKDISQGSAGQKAAAILTFLLSYGEEPLLLDQPEDDLDNGLITSMIVSKLQENKGRRQIFVVTHNPNIVVNADSDYVIALQSKGKIELLAAGPLQDGAVRRNVCEIMEGGEIALQKRYKRMFNI</sequence>
<evidence type="ECO:0000313" key="1">
    <source>
        <dbReference type="EMBL" id="GGY79508.1"/>
    </source>
</evidence>
<dbReference type="SUPFAM" id="SSF89550">
    <property type="entry name" value="PHP domain-like"/>
    <property type="match status" value="1"/>
</dbReference>